<dbReference type="InterPro" id="IPR001763">
    <property type="entry name" value="Rhodanese-like_dom"/>
</dbReference>
<dbReference type="Gene3D" id="3.40.250.10">
    <property type="entry name" value="Rhodanese-like domain"/>
    <property type="match status" value="1"/>
</dbReference>
<dbReference type="SUPFAM" id="SSF52821">
    <property type="entry name" value="Rhodanese/Cell cycle control phosphatase"/>
    <property type="match status" value="1"/>
</dbReference>
<evidence type="ECO:0000313" key="3">
    <source>
        <dbReference type="Proteomes" id="UP000004310"/>
    </source>
</evidence>
<dbReference type="SMART" id="SM00450">
    <property type="entry name" value="RHOD"/>
    <property type="match status" value="1"/>
</dbReference>
<feature type="domain" description="Rhodanese" evidence="1">
    <location>
        <begin position="28"/>
        <end position="112"/>
    </location>
</feature>
<evidence type="ECO:0000259" key="1">
    <source>
        <dbReference type="PROSITE" id="PS50206"/>
    </source>
</evidence>
<dbReference type="STRING" id="217511.GCA_001463845_03390"/>
<dbReference type="EMBL" id="AATP01000002">
    <property type="protein sequence ID" value="EAU41961.1"/>
    <property type="molecule type" value="Genomic_DNA"/>
</dbReference>
<reference evidence="2 3" key="1">
    <citation type="journal article" date="2010" name="J. Bacteriol.">
        <title>Genome sequence of Fulvimarina pelagi HTCC2506T, a Mn(II)-oxidizing alphaproteobacterium possessing an aerobic anoxygenic photosynthetic gene cluster and Xanthorhodopsin.</title>
        <authorList>
            <person name="Kang I."/>
            <person name="Oh H.M."/>
            <person name="Lim S.I."/>
            <person name="Ferriera S."/>
            <person name="Giovannoni S.J."/>
            <person name="Cho J.C."/>
        </authorList>
    </citation>
    <scope>NUCLEOTIDE SEQUENCE [LARGE SCALE GENOMIC DNA]</scope>
    <source>
        <strain evidence="2 3">HTCC2506</strain>
    </source>
</reference>
<keyword evidence="3" id="KW-1185">Reference proteome</keyword>
<dbReference type="InterPro" id="IPR018634">
    <property type="entry name" value="ChrB_C"/>
</dbReference>
<proteinExistence type="predicted"/>
<accession>Q0G370</accession>
<dbReference type="InterPro" id="IPR036873">
    <property type="entry name" value="Rhodanese-like_dom_sf"/>
</dbReference>
<protein>
    <submittedName>
        <fullName evidence="2">Putative superoxide dismutase SodM-like protein</fullName>
    </submittedName>
</protein>
<dbReference type="HOGENOM" id="CLU_1030043_0_0_5"/>
<dbReference type="PROSITE" id="PS50206">
    <property type="entry name" value="RHODANESE_3"/>
    <property type="match status" value="1"/>
</dbReference>
<dbReference type="eggNOG" id="COG0607">
    <property type="taxonomic scope" value="Bacteria"/>
</dbReference>
<dbReference type="Pfam" id="PF09828">
    <property type="entry name" value="ChrB_C"/>
    <property type="match status" value="1"/>
</dbReference>
<evidence type="ECO:0000313" key="2">
    <source>
        <dbReference type="EMBL" id="EAU41961.1"/>
    </source>
</evidence>
<dbReference type="Proteomes" id="UP000004310">
    <property type="component" value="Unassembled WGS sequence"/>
</dbReference>
<dbReference type="AlphaFoldDB" id="Q0G370"/>
<name>Q0G370_9HYPH</name>
<organism evidence="2 3">
    <name type="scientific">Fulvimarina pelagi HTCC2506</name>
    <dbReference type="NCBI Taxonomy" id="314231"/>
    <lineage>
        <taxon>Bacteria</taxon>
        <taxon>Pseudomonadati</taxon>
        <taxon>Pseudomonadota</taxon>
        <taxon>Alphaproteobacteria</taxon>
        <taxon>Hyphomicrobiales</taxon>
        <taxon>Aurantimonadaceae</taxon>
        <taxon>Fulvimarina</taxon>
    </lineage>
</organism>
<dbReference type="Pfam" id="PF00581">
    <property type="entry name" value="Rhodanese"/>
    <property type="match status" value="1"/>
</dbReference>
<comment type="caution">
    <text evidence="2">The sequence shown here is derived from an EMBL/GenBank/DDBJ whole genome shotgun (WGS) entry which is preliminary data.</text>
</comment>
<sequence>MDGRGMPSSITITHDKLARLVGTPNCPLIVDVRTEEDFSKDPRIIPGSLRRRYAEVSSWAADLIDRKVVVVCHKGAKLSHGVAAWLRYEGVTAEVLEGGYVAWMTTGLPLVPEAKLPKRDNEGRTIWVSRARPKVDRIACPWLIRRFIDPFAVFLFVQPSEIEAVGERFGAAPLDVEGVFWSHRGERCTFDTMVEELGLGSPAMLRLATLVRGADTARLDLAPEAAGLLAASLGLSRMFSDDLEQLEAGLLLYDAFYRWCQDATDETHSWPSRKVGARDG</sequence>
<gene>
    <name evidence="2" type="ORF">FP2506_16049</name>
</gene>
<dbReference type="eggNOG" id="COG4275">
    <property type="taxonomic scope" value="Bacteria"/>
</dbReference>